<dbReference type="InterPro" id="IPR032675">
    <property type="entry name" value="LRR_dom_sf"/>
</dbReference>
<dbReference type="SMART" id="SM00369">
    <property type="entry name" value="LRR_TYP"/>
    <property type="match status" value="5"/>
</dbReference>
<evidence type="ECO:0008006" key="5">
    <source>
        <dbReference type="Google" id="ProtNLM"/>
    </source>
</evidence>
<reference evidence="4" key="1">
    <citation type="submission" date="2019-06" db="EMBL/GenBank/DDBJ databases">
        <title>Genomics analysis of Aphanomyces spp. identifies a new class of oomycete effector associated with host adaptation.</title>
        <authorList>
            <person name="Gaulin E."/>
        </authorList>
    </citation>
    <scope>NUCLEOTIDE SEQUENCE</scope>
    <source>
        <strain evidence="4">CBS 578.67</strain>
    </source>
</reference>
<dbReference type="InterPro" id="IPR001611">
    <property type="entry name" value="Leu-rich_rpt"/>
</dbReference>
<feature type="region of interest" description="Disordered" evidence="3">
    <location>
        <begin position="258"/>
        <end position="292"/>
    </location>
</feature>
<comment type="caution">
    <text evidence="4">The sequence shown here is derived from an EMBL/GenBank/DDBJ whole genome shotgun (WGS) entry which is preliminary data.</text>
</comment>
<dbReference type="SMART" id="SM00365">
    <property type="entry name" value="LRR_SD22"/>
    <property type="match status" value="4"/>
</dbReference>
<dbReference type="InterPro" id="IPR050836">
    <property type="entry name" value="SDS22/Internalin_LRR"/>
</dbReference>
<evidence type="ECO:0000256" key="3">
    <source>
        <dbReference type="SAM" id="MobiDB-lite"/>
    </source>
</evidence>
<dbReference type="AlphaFoldDB" id="A0A6A4XNE1"/>
<dbReference type="Pfam" id="PF13855">
    <property type="entry name" value="LRR_8"/>
    <property type="match status" value="1"/>
</dbReference>
<feature type="compositionally biased region" description="Polar residues" evidence="3">
    <location>
        <begin position="269"/>
        <end position="292"/>
    </location>
</feature>
<dbReference type="InterPro" id="IPR003591">
    <property type="entry name" value="Leu-rich_rpt_typical-subtyp"/>
</dbReference>
<keyword evidence="2" id="KW-0677">Repeat</keyword>
<dbReference type="PROSITE" id="PS51450">
    <property type="entry name" value="LRR"/>
    <property type="match status" value="4"/>
</dbReference>
<name>A0A6A4XNE1_9STRA</name>
<evidence type="ECO:0000256" key="1">
    <source>
        <dbReference type="ARBA" id="ARBA00022614"/>
    </source>
</evidence>
<dbReference type="OrthoDB" id="10262005at2759"/>
<dbReference type="Gene3D" id="3.80.10.10">
    <property type="entry name" value="Ribonuclease Inhibitor"/>
    <property type="match status" value="2"/>
</dbReference>
<accession>A0A6A4XNE1</accession>
<dbReference type="CDD" id="cd21340">
    <property type="entry name" value="PPP1R42"/>
    <property type="match status" value="1"/>
</dbReference>
<dbReference type="PANTHER" id="PTHR46652:SF3">
    <property type="entry name" value="LEUCINE-RICH REPEAT-CONTAINING PROTEIN 9"/>
    <property type="match status" value="1"/>
</dbReference>
<dbReference type="EMBL" id="VJMH01007292">
    <property type="protein sequence ID" value="KAF0684335.1"/>
    <property type="molecule type" value="Genomic_DNA"/>
</dbReference>
<organism evidence="4">
    <name type="scientific">Aphanomyces stellatus</name>
    <dbReference type="NCBI Taxonomy" id="120398"/>
    <lineage>
        <taxon>Eukaryota</taxon>
        <taxon>Sar</taxon>
        <taxon>Stramenopiles</taxon>
        <taxon>Oomycota</taxon>
        <taxon>Saprolegniomycetes</taxon>
        <taxon>Saprolegniales</taxon>
        <taxon>Verrucalvaceae</taxon>
        <taxon>Aphanomyces</taxon>
    </lineage>
</organism>
<feature type="non-terminal residue" evidence="4">
    <location>
        <position position="1"/>
    </location>
</feature>
<dbReference type="SUPFAM" id="SSF52058">
    <property type="entry name" value="L domain-like"/>
    <property type="match status" value="1"/>
</dbReference>
<evidence type="ECO:0000313" key="4">
    <source>
        <dbReference type="EMBL" id="KAF0684335.1"/>
    </source>
</evidence>
<protein>
    <recommendedName>
        <fullName evidence="5">U2A'/phosphoprotein 32 family A C-terminal domain-containing protein</fullName>
    </recommendedName>
</protein>
<keyword evidence="1" id="KW-0433">Leucine-rich repeat</keyword>
<gene>
    <name evidence="4" type="ORF">As57867_023576</name>
</gene>
<sequence length="292" mass="32715">ATMTKEGSGAITTEMLLHASKSTVAKGESNDQFLKRVTHLTLSNKKLTAIGGTVLDSCKNVKVLYLYDNKITAIDGLASLRNLTQLHLQRNRITKMDNLDPLVHLEKLYLDGNHITCLEGLRHCTLLQELHLANQTPTDRATEFSWETSSLHAIAPTLRLLDVSNCNVHSTAALTCLGHLDTLDLSRNHIREMEDVYGLVGALRSLRELNLTNNHVNATPKYREHTVIFSHATLETLDKKPIESKQRAMMQKHVAYKHKKRLEKGAPQESEQSAKDTTSWGLVSGNNNWHSE</sequence>
<evidence type="ECO:0000256" key="2">
    <source>
        <dbReference type="ARBA" id="ARBA00022737"/>
    </source>
</evidence>
<proteinExistence type="predicted"/>
<dbReference type="PANTHER" id="PTHR46652">
    <property type="entry name" value="LEUCINE-RICH REPEAT AND IQ DOMAIN-CONTAINING PROTEIN 1-RELATED"/>
    <property type="match status" value="1"/>
</dbReference>